<accession>A0A8H6HWX3</accession>
<keyword evidence="1" id="KW-1133">Transmembrane helix</keyword>
<comment type="caution">
    <text evidence="2">The sequence shown here is derived from an EMBL/GenBank/DDBJ whole genome shotgun (WGS) entry which is preliminary data.</text>
</comment>
<protein>
    <submittedName>
        <fullName evidence="2">Uncharacterized protein</fullName>
    </submittedName>
</protein>
<keyword evidence="1" id="KW-0812">Transmembrane</keyword>
<evidence type="ECO:0000313" key="3">
    <source>
        <dbReference type="Proteomes" id="UP000521943"/>
    </source>
</evidence>
<feature type="transmembrane region" description="Helical" evidence="1">
    <location>
        <begin position="76"/>
        <end position="106"/>
    </location>
</feature>
<keyword evidence="1" id="KW-0472">Membrane</keyword>
<proteinExistence type="predicted"/>
<evidence type="ECO:0000256" key="1">
    <source>
        <dbReference type="SAM" id="Phobius"/>
    </source>
</evidence>
<dbReference type="Proteomes" id="UP000521943">
    <property type="component" value="Unassembled WGS sequence"/>
</dbReference>
<dbReference type="EMBL" id="JACGCI010000040">
    <property type="protein sequence ID" value="KAF6753286.1"/>
    <property type="molecule type" value="Genomic_DNA"/>
</dbReference>
<evidence type="ECO:0000313" key="2">
    <source>
        <dbReference type="EMBL" id="KAF6753286.1"/>
    </source>
</evidence>
<gene>
    <name evidence="2" type="ORF">DFP72DRAFT_902548</name>
</gene>
<feature type="transmembrane region" description="Helical" evidence="1">
    <location>
        <begin position="36"/>
        <end position="56"/>
    </location>
</feature>
<organism evidence="2 3">
    <name type="scientific">Ephemerocybe angulata</name>
    <dbReference type="NCBI Taxonomy" id="980116"/>
    <lineage>
        <taxon>Eukaryota</taxon>
        <taxon>Fungi</taxon>
        <taxon>Dikarya</taxon>
        <taxon>Basidiomycota</taxon>
        <taxon>Agaricomycotina</taxon>
        <taxon>Agaricomycetes</taxon>
        <taxon>Agaricomycetidae</taxon>
        <taxon>Agaricales</taxon>
        <taxon>Agaricineae</taxon>
        <taxon>Psathyrellaceae</taxon>
        <taxon>Ephemerocybe</taxon>
    </lineage>
</organism>
<dbReference type="AlphaFoldDB" id="A0A8H6HWX3"/>
<name>A0A8H6HWX3_9AGAR</name>
<keyword evidence="3" id="KW-1185">Reference proteome</keyword>
<reference evidence="2 3" key="1">
    <citation type="submission" date="2020-07" db="EMBL/GenBank/DDBJ databases">
        <title>Comparative genomics of pyrophilous fungi reveals a link between fire events and developmental genes.</title>
        <authorList>
            <consortium name="DOE Joint Genome Institute"/>
            <person name="Steindorff A.S."/>
            <person name="Carver A."/>
            <person name="Calhoun S."/>
            <person name="Stillman K."/>
            <person name="Liu H."/>
            <person name="Lipzen A."/>
            <person name="Pangilinan J."/>
            <person name="Labutti K."/>
            <person name="Bruns T.D."/>
            <person name="Grigoriev I.V."/>
        </authorList>
    </citation>
    <scope>NUCLEOTIDE SEQUENCE [LARGE SCALE GENOMIC DNA]</scope>
    <source>
        <strain evidence="2 3">CBS 144469</strain>
    </source>
</reference>
<sequence length="118" mass="12985">MRLRPEHEHRPTVQLSGASTLFVPTKALYSTTTSSLFFLGMIPVSCLLQVTTGWLSEWHACSRRTRSITPPRARTAASWIPSCTILTACVTLVSFVLGAVAVLQVYGERGYISKRSLS</sequence>